<dbReference type="PANTHER" id="PTHR19282">
    <property type="entry name" value="TETRASPANIN"/>
    <property type="match status" value="1"/>
</dbReference>
<dbReference type="GO" id="GO:0005886">
    <property type="term" value="C:plasma membrane"/>
    <property type="evidence" value="ECO:0007669"/>
    <property type="project" value="TreeGrafter"/>
</dbReference>
<feature type="transmembrane region" description="Helical" evidence="7">
    <location>
        <begin position="69"/>
        <end position="91"/>
    </location>
</feature>
<dbReference type="SUPFAM" id="SSF48652">
    <property type="entry name" value="Tetraspanin"/>
    <property type="match status" value="1"/>
</dbReference>
<comment type="subcellular location">
    <subcellularLocation>
        <location evidence="1 7">Membrane</location>
        <topology evidence="1 7">Multi-pass membrane protein</topology>
    </subcellularLocation>
</comment>
<dbReference type="CDD" id="cd03127">
    <property type="entry name" value="tetraspanin_LEL"/>
    <property type="match status" value="1"/>
</dbReference>
<dbReference type="Proteomes" id="UP000663881">
    <property type="component" value="Unassembled WGS sequence"/>
</dbReference>
<dbReference type="InterPro" id="IPR018503">
    <property type="entry name" value="Tetraspanin_CS"/>
</dbReference>
<dbReference type="InterPro" id="IPR008952">
    <property type="entry name" value="Tetraspanin_EC2_sf"/>
</dbReference>
<gene>
    <name evidence="8" type="ORF">OKA104_LOCUS36951</name>
</gene>
<accession>A0A819WFY8</accession>
<dbReference type="PROSITE" id="PS00421">
    <property type="entry name" value="TM4_1"/>
    <property type="match status" value="1"/>
</dbReference>
<keyword evidence="4 7" id="KW-1133">Transmembrane helix</keyword>
<dbReference type="InterPro" id="IPR000301">
    <property type="entry name" value="Tetraspanin_animals"/>
</dbReference>
<evidence type="ECO:0000313" key="9">
    <source>
        <dbReference type="Proteomes" id="UP000663881"/>
    </source>
</evidence>
<dbReference type="Pfam" id="PF00335">
    <property type="entry name" value="Tetraspanin"/>
    <property type="match status" value="1"/>
</dbReference>
<feature type="transmembrane region" description="Helical" evidence="7">
    <location>
        <begin position="103"/>
        <end position="126"/>
    </location>
</feature>
<comment type="caution">
    <text evidence="7">Lacks conserved residue(s) required for the propagation of feature annotation.</text>
</comment>
<organism evidence="8 9">
    <name type="scientific">Adineta steineri</name>
    <dbReference type="NCBI Taxonomy" id="433720"/>
    <lineage>
        <taxon>Eukaryota</taxon>
        <taxon>Metazoa</taxon>
        <taxon>Spiralia</taxon>
        <taxon>Gnathifera</taxon>
        <taxon>Rotifera</taxon>
        <taxon>Eurotatoria</taxon>
        <taxon>Bdelloidea</taxon>
        <taxon>Adinetida</taxon>
        <taxon>Adinetidae</taxon>
        <taxon>Adineta</taxon>
    </lineage>
</organism>
<evidence type="ECO:0000313" key="8">
    <source>
        <dbReference type="EMBL" id="CAF4125138.1"/>
    </source>
</evidence>
<dbReference type="PIRSF" id="PIRSF002419">
    <property type="entry name" value="Tetraspanin"/>
    <property type="match status" value="1"/>
</dbReference>
<dbReference type="PRINTS" id="PR00259">
    <property type="entry name" value="TMFOUR"/>
</dbReference>
<evidence type="ECO:0000256" key="6">
    <source>
        <dbReference type="PIRSR" id="PIRSR002419-1"/>
    </source>
</evidence>
<evidence type="ECO:0000256" key="4">
    <source>
        <dbReference type="ARBA" id="ARBA00022989"/>
    </source>
</evidence>
<dbReference type="InterPro" id="IPR018499">
    <property type="entry name" value="Tetraspanin/Peripherin"/>
</dbReference>
<dbReference type="PANTHER" id="PTHR19282:SF544">
    <property type="entry name" value="TETRASPANIN"/>
    <property type="match status" value="1"/>
</dbReference>
<comment type="similarity">
    <text evidence="2 7">Belongs to the tetraspanin (TM4SF) family.</text>
</comment>
<keyword evidence="3 7" id="KW-0812">Transmembrane</keyword>
<keyword evidence="6" id="KW-1015">Disulfide bond</keyword>
<evidence type="ECO:0000256" key="7">
    <source>
        <dbReference type="RuleBase" id="RU361218"/>
    </source>
</evidence>
<name>A0A819WFY8_9BILA</name>
<evidence type="ECO:0000256" key="5">
    <source>
        <dbReference type="ARBA" id="ARBA00023136"/>
    </source>
</evidence>
<evidence type="ECO:0000256" key="3">
    <source>
        <dbReference type="ARBA" id="ARBA00022692"/>
    </source>
</evidence>
<dbReference type="AlphaFoldDB" id="A0A819WFY8"/>
<keyword evidence="5 7" id="KW-0472">Membrane</keyword>
<evidence type="ECO:0000256" key="2">
    <source>
        <dbReference type="ARBA" id="ARBA00006840"/>
    </source>
</evidence>
<proteinExistence type="inferred from homology"/>
<comment type="caution">
    <text evidence="8">The sequence shown here is derived from an EMBL/GenBank/DDBJ whole genome shotgun (WGS) entry which is preliminary data.</text>
</comment>
<protein>
    <recommendedName>
        <fullName evidence="7">Tetraspanin</fullName>
    </recommendedName>
</protein>
<evidence type="ECO:0000256" key="1">
    <source>
        <dbReference type="ARBA" id="ARBA00004141"/>
    </source>
</evidence>
<sequence length="260" mass="29238">TRRESYDNNANNSCKSRLYKTSIPQLRKAPPDCNLSGGAFLSCGILVLYKRDLHELFALLSYDSRLVPSFLNVGYVLIGVGALVFIVGLLGCCGSVRESRLLLGLYVFFIILVMGGELVVAMYTVLLGDEWDTKLPNTLKRRLQTYNYSTPHQFEFDLDTVHKQFVCCGIEGPSDFYTNNDYKLYGNRLPSSCCNRLLLNGVCIEADSYRLGCFQIINEYVQFYSKLIVAIGIGIAVFELIALLMAVCVCRNTKDEDEFD</sequence>
<dbReference type="Gene3D" id="1.10.1450.10">
    <property type="entry name" value="Tetraspanin"/>
    <property type="match status" value="1"/>
</dbReference>
<reference evidence="8" key="1">
    <citation type="submission" date="2021-02" db="EMBL/GenBank/DDBJ databases">
        <authorList>
            <person name="Nowell W R."/>
        </authorList>
    </citation>
    <scope>NUCLEOTIDE SEQUENCE</scope>
</reference>
<dbReference type="EMBL" id="CAJOAY010005950">
    <property type="protein sequence ID" value="CAF4125138.1"/>
    <property type="molecule type" value="Genomic_DNA"/>
</dbReference>
<feature type="disulfide bond" evidence="6">
    <location>
        <begin position="168"/>
        <end position="193"/>
    </location>
</feature>
<feature type="transmembrane region" description="Helical" evidence="7">
    <location>
        <begin position="227"/>
        <end position="250"/>
    </location>
</feature>
<feature type="non-terminal residue" evidence="8">
    <location>
        <position position="1"/>
    </location>
</feature>